<evidence type="ECO:0000256" key="1">
    <source>
        <dbReference type="SAM" id="SignalP"/>
    </source>
</evidence>
<sequence length="355" mass="40927">MSLKKGIICILILLCGFPLHPADGQQACRTLNPVQVESRSRHYRQAYLEMADMLDGKIPLSIKRAVFLAEWAYLDGDLDYDAYCYGIDTAVAFLQRFIVANGLERYKTGKNLALTEYFFRPYSGNGHKPFTYDFDDTGGQADFTKQFVTKVMRTHSGQCRSLPMYYKVLAETLGAEAYIAYAPAHVFIRYRNEDKMYPEEWVNVELTTHQITPEFFYREHFEISDKAIENKIYLTPLTDRETVAAQLADLAFGYWNKFKCYDEFTRCCTEKSLEYYPQHPKACIILGKSLDAALVKHLKENGYKEDACTRQIEAQSAALYEKLKALGWEDMSEELHDKLEKGNEEGMKMQEATTQ</sequence>
<feature type="chain" id="PRO_5003683577" description="Protein SirB1 N-terminal domain-containing protein" evidence="1">
    <location>
        <begin position="22"/>
        <end position="355"/>
    </location>
</feature>
<dbReference type="eggNOG" id="ENOG502ZS3U">
    <property type="taxonomic scope" value="Bacteria"/>
</dbReference>
<dbReference type="EMBL" id="CP003274">
    <property type="protein sequence ID" value="AFL78421.1"/>
    <property type="molecule type" value="Genomic_DNA"/>
</dbReference>
<reference evidence="3" key="1">
    <citation type="journal article" date="2013" name="Stand. Genomic Sci.">
        <title>Complete genome sequence of the bile-resistant pigment-producing anaerobe Alistipes finegoldii type strain (AHN2437(T)).</title>
        <authorList>
            <person name="Mavromatis K."/>
            <person name="Stackebrandt E."/>
            <person name="Munk C."/>
            <person name="Lapidus A."/>
            <person name="Nolan M."/>
            <person name="Lucas S."/>
            <person name="Hammon N."/>
            <person name="Deshpande S."/>
            <person name="Cheng J.F."/>
            <person name="Tapia R."/>
            <person name="Goodwin L.A."/>
            <person name="Pitluck S."/>
            <person name="Liolios K."/>
            <person name="Pagani I."/>
            <person name="Ivanova N."/>
            <person name="Mikhailova N."/>
            <person name="Huntemann M."/>
            <person name="Pati A."/>
            <person name="Chen A."/>
            <person name="Palaniappan K."/>
            <person name="Land M."/>
            <person name="Hauser L."/>
            <person name="Rohde M."/>
            <person name="Gronow S."/>
            <person name="Goker M."/>
            <person name="Detter J.C."/>
            <person name="Bristow J."/>
            <person name="Eisen J.A."/>
            <person name="Markowitz V."/>
            <person name="Hugenholtz P."/>
            <person name="Kyrpides N.C."/>
            <person name="Klenk H.P."/>
            <person name="Woyke T."/>
        </authorList>
    </citation>
    <scope>NUCLEOTIDE SEQUENCE</scope>
    <source>
        <strain evidence="3">DSM 17242 / JCM 16770 / AHN 2437 / CCUG 46020 / CIP 107999</strain>
    </source>
</reference>
<organism evidence="2 3">
    <name type="scientific">Alistipes finegoldii (strain DSM 17242 / JCM 16770 / CCUG 46020 / CIP 107999 / KCTC 15236 / AHN 2437)</name>
    <dbReference type="NCBI Taxonomy" id="679935"/>
    <lineage>
        <taxon>Bacteria</taxon>
        <taxon>Pseudomonadati</taxon>
        <taxon>Bacteroidota</taxon>
        <taxon>Bacteroidia</taxon>
        <taxon>Bacteroidales</taxon>
        <taxon>Rikenellaceae</taxon>
        <taxon>Alistipes</taxon>
    </lineage>
</organism>
<feature type="signal peptide" evidence="1">
    <location>
        <begin position="1"/>
        <end position="21"/>
    </location>
</feature>
<evidence type="ECO:0008006" key="4">
    <source>
        <dbReference type="Google" id="ProtNLM"/>
    </source>
</evidence>
<evidence type="ECO:0000313" key="3">
    <source>
        <dbReference type="Proteomes" id="UP000006052"/>
    </source>
</evidence>
<dbReference type="RefSeq" id="WP_014775767.1">
    <property type="nucleotide sequence ID" value="NC_018011.1"/>
</dbReference>
<name>I3YN53_ALIFI</name>
<dbReference type="KEGG" id="afd:Alfi_2129"/>
<dbReference type="PATRIC" id="fig|679935.3.peg.2054"/>
<dbReference type="AlphaFoldDB" id="I3YN53"/>
<gene>
    <name evidence="2" type="ordered locus">Alfi_2129</name>
</gene>
<dbReference type="STRING" id="679935.Alfi_2129"/>
<protein>
    <recommendedName>
        <fullName evidence="4">Protein SirB1 N-terminal domain-containing protein</fullName>
    </recommendedName>
</protein>
<keyword evidence="1" id="KW-0732">Signal</keyword>
<dbReference type="GeneID" id="79838729"/>
<evidence type="ECO:0000313" key="2">
    <source>
        <dbReference type="EMBL" id="AFL78421.1"/>
    </source>
</evidence>
<dbReference type="Proteomes" id="UP000006052">
    <property type="component" value="Chromosome"/>
</dbReference>
<accession>I3YN53</accession>
<proteinExistence type="predicted"/>
<dbReference type="HOGENOM" id="CLU_050008_0_0_10"/>